<dbReference type="AlphaFoldDB" id="A0A9P9A0P2"/>
<sequence length="151" mass="16104">MIYSRSVTDCPVGSSFYTCNKNSFYGCCSWDPCDAVEGCLEVSSPVPTPTARSTSFATSTLFVPETATSIASAFLPKSTAVKPDNDNPQTKDTPQLHKSLAIGLGVALISILLLAIWLVLLHKSRNQAHQHTGLTSNSCAILLPSELSQSN</sequence>
<keyword evidence="3" id="KW-1185">Reference proteome</keyword>
<feature type="transmembrane region" description="Helical" evidence="1">
    <location>
        <begin position="100"/>
        <end position="121"/>
    </location>
</feature>
<dbReference type="EMBL" id="JAGPXC010000002">
    <property type="protein sequence ID" value="KAH6658622.1"/>
    <property type="molecule type" value="Genomic_DNA"/>
</dbReference>
<proteinExistence type="predicted"/>
<keyword evidence="1" id="KW-0812">Transmembrane</keyword>
<keyword evidence="1" id="KW-1133">Transmembrane helix</keyword>
<protein>
    <submittedName>
        <fullName evidence="2">Uncharacterized protein</fullName>
    </submittedName>
</protein>
<keyword evidence="1" id="KW-0472">Membrane</keyword>
<accession>A0A9P9A0P2</accession>
<reference evidence="2" key="1">
    <citation type="journal article" date="2021" name="Nat. Commun.">
        <title>Genetic determinants of endophytism in the Arabidopsis root mycobiome.</title>
        <authorList>
            <person name="Mesny F."/>
            <person name="Miyauchi S."/>
            <person name="Thiergart T."/>
            <person name="Pickel B."/>
            <person name="Atanasova L."/>
            <person name="Karlsson M."/>
            <person name="Huettel B."/>
            <person name="Barry K.W."/>
            <person name="Haridas S."/>
            <person name="Chen C."/>
            <person name="Bauer D."/>
            <person name="Andreopoulos W."/>
            <person name="Pangilinan J."/>
            <person name="LaButti K."/>
            <person name="Riley R."/>
            <person name="Lipzen A."/>
            <person name="Clum A."/>
            <person name="Drula E."/>
            <person name="Henrissat B."/>
            <person name="Kohler A."/>
            <person name="Grigoriev I.V."/>
            <person name="Martin F.M."/>
            <person name="Hacquard S."/>
        </authorList>
    </citation>
    <scope>NUCLEOTIDE SEQUENCE</scope>
    <source>
        <strain evidence="2">MPI-SDFR-AT-0073</strain>
    </source>
</reference>
<evidence type="ECO:0000313" key="2">
    <source>
        <dbReference type="EMBL" id="KAH6658622.1"/>
    </source>
</evidence>
<evidence type="ECO:0000313" key="3">
    <source>
        <dbReference type="Proteomes" id="UP000758603"/>
    </source>
</evidence>
<comment type="caution">
    <text evidence="2">The sequence shown here is derived from an EMBL/GenBank/DDBJ whole genome shotgun (WGS) entry which is preliminary data.</text>
</comment>
<evidence type="ECO:0000256" key="1">
    <source>
        <dbReference type="SAM" id="Phobius"/>
    </source>
</evidence>
<dbReference type="RefSeq" id="XP_045962856.1">
    <property type="nucleotide sequence ID" value="XM_046102332.1"/>
</dbReference>
<gene>
    <name evidence="2" type="ORF">BKA67DRAFT_558575</name>
</gene>
<organism evidence="2 3">
    <name type="scientific">Truncatella angustata</name>
    <dbReference type="NCBI Taxonomy" id="152316"/>
    <lineage>
        <taxon>Eukaryota</taxon>
        <taxon>Fungi</taxon>
        <taxon>Dikarya</taxon>
        <taxon>Ascomycota</taxon>
        <taxon>Pezizomycotina</taxon>
        <taxon>Sordariomycetes</taxon>
        <taxon>Xylariomycetidae</taxon>
        <taxon>Amphisphaeriales</taxon>
        <taxon>Sporocadaceae</taxon>
        <taxon>Truncatella</taxon>
    </lineage>
</organism>
<name>A0A9P9A0P2_9PEZI</name>
<dbReference type="Proteomes" id="UP000758603">
    <property type="component" value="Unassembled WGS sequence"/>
</dbReference>
<dbReference type="GeneID" id="70131224"/>